<dbReference type="InterPro" id="IPR020846">
    <property type="entry name" value="MFS_dom"/>
</dbReference>
<feature type="transmembrane region" description="Helical" evidence="2">
    <location>
        <begin position="108"/>
        <end position="129"/>
    </location>
</feature>
<feature type="transmembrane region" description="Helical" evidence="2">
    <location>
        <begin position="173"/>
        <end position="191"/>
    </location>
</feature>
<feature type="transmembrane region" description="Helical" evidence="2">
    <location>
        <begin position="336"/>
        <end position="356"/>
    </location>
</feature>
<feature type="transmembrane region" description="Helical" evidence="2">
    <location>
        <begin position="84"/>
        <end position="102"/>
    </location>
</feature>
<keyword evidence="2" id="KW-0472">Membrane</keyword>
<feature type="transmembrane region" description="Helical" evidence="2">
    <location>
        <begin position="303"/>
        <end position="324"/>
    </location>
</feature>
<reference evidence="4" key="1">
    <citation type="submission" date="2022-11" db="EMBL/GenBank/DDBJ databases">
        <title>Centuries of genome instability and evolution in soft-shell clam transmissible cancer (bioRxiv).</title>
        <authorList>
            <person name="Hart S.F.M."/>
            <person name="Yonemitsu M.A."/>
            <person name="Giersch R.M."/>
            <person name="Beal B.F."/>
            <person name="Arriagada G."/>
            <person name="Davis B.W."/>
            <person name="Ostrander E.A."/>
            <person name="Goff S.P."/>
            <person name="Metzger M.J."/>
        </authorList>
    </citation>
    <scope>NUCLEOTIDE SEQUENCE</scope>
    <source>
        <strain evidence="4">MELC-2E11</strain>
        <tissue evidence="4">Siphon/mantle</tissue>
    </source>
</reference>
<dbReference type="SUPFAM" id="SSF103473">
    <property type="entry name" value="MFS general substrate transporter"/>
    <property type="match status" value="1"/>
</dbReference>
<evidence type="ECO:0000313" key="5">
    <source>
        <dbReference type="Proteomes" id="UP001164746"/>
    </source>
</evidence>
<evidence type="ECO:0000259" key="3">
    <source>
        <dbReference type="PROSITE" id="PS50850"/>
    </source>
</evidence>
<keyword evidence="5" id="KW-1185">Reference proteome</keyword>
<dbReference type="InterPro" id="IPR050327">
    <property type="entry name" value="Proton-linked_MCT"/>
</dbReference>
<evidence type="ECO:0000256" key="2">
    <source>
        <dbReference type="SAM" id="Phobius"/>
    </source>
</evidence>
<dbReference type="InterPro" id="IPR036259">
    <property type="entry name" value="MFS_trans_sf"/>
</dbReference>
<dbReference type="InterPro" id="IPR011701">
    <property type="entry name" value="MFS"/>
</dbReference>
<feature type="transmembrane region" description="Helical" evidence="2">
    <location>
        <begin position="415"/>
        <end position="437"/>
    </location>
</feature>
<gene>
    <name evidence="4" type="ORF">MAR_023771</name>
</gene>
<dbReference type="Proteomes" id="UP001164746">
    <property type="component" value="Chromosome 3"/>
</dbReference>
<feature type="transmembrane region" description="Helical" evidence="2">
    <location>
        <begin position="368"/>
        <end position="387"/>
    </location>
</feature>
<accession>A0ABY7DR63</accession>
<name>A0ABY7DR63_MYAAR</name>
<feature type="transmembrane region" description="Helical" evidence="2">
    <location>
        <begin position="56"/>
        <end position="77"/>
    </location>
</feature>
<protein>
    <submittedName>
        <fullName evidence="4">MOT7-like protein</fullName>
    </submittedName>
</protein>
<organism evidence="4 5">
    <name type="scientific">Mya arenaria</name>
    <name type="common">Soft-shell clam</name>
    <dbReference type="NCBI Taxonomy" id="6604"/>
    <lineage>
        <taxon>Eukaryota</taxon>
        <taxon>Metazoa</taxon>
        <taxon>Spiralia</taxon>
        <taxon>Lophotrochozoa</taxon>
        <taxon>Mollusca</taxon>
        <taxon>Bivalvia</taxon>
        <taxon>Autobranchia</taxon>
        <taxon>Heteroconchia</taxon>
        <taxon>Euheterodonta</taxon>
        <taxon>Imparidentia</taxon>
        <taxon>Neoheterodontei</taxon>
        <taxon>Myida</taxon>
        <taxon>Myoidea</taxon>
        <taxon>Myidae</taxon>
        <taxon>Mya</taxon>
    </lineage>
</organism>
<keyword evidence="2" id="KW-0812">Transmembrane</keyword>
<proteinExistence type="predicted"/>
<evidence type="ECO:0000256" key="1">
    <source>
        <dbReference type="ARBA" id="ARBA00004141"/>
    </source>
</evidence>
<dbReference type="EMBL" id="CP111014">
    <property type="protein sequence ID" value="WAQ99398.1"/>
    <property type="molecule type" value="Genomic_DNA"/>
</dbReference>
<dbReference type="Pfam" id="PF07690">
    <property type="entry name" value="MFS_1"/>
    <property type="match status" value="1"/>
</dbReference>
<dbReference type="PANTHER" id="PTHR11360">
    <property type="entry name" value="MONOCARBOXYLATE TRANSPORTER"/>
    <property type="match status" value="1"/>
</dbReference>
<keyword evidence="2" id="KW-1133">Transmembrane helix</keyword>
<feature type="domain" description="Major facilitator superfamily (MFS) profile" evidence="3">
    <location>
        <begin position="1"/>
        <end position="446"/>
    </location>
</feature>
<feature type="transmembrane region" description="Helical" evidence="2">
    <location>
        <begin position="15"/>
        <end position="36"/>
    </location>
</feature>
<comment type="subcellular location">
    <subcellularLocation>
        <location evidence="1">Membrane</location>
        <topology evidence="1">Multi-pass membrane protein</topology>
    </subcellularLocation>
</comment>
<dbReference type="PROSITE" id="PS50850">
    <property type="entry name" value="MFS"/>
    <property type="match status" value="1"/>
</dbReference>
<sequence length="446" mass="48602">MDKHAVYGLRDAGRCWWSVGAAFMTHLFTHGVVYSYGLLFRRLEADFMVSKAATSWISSTTTGCLYLAGPLASALSLRLGNRKVAILGAILSSAGCFVTVFVRDIRLLYVTLGVTTGVGYGLIYIPAVVEVTLNFERHRAVACGVALAGAGGGAFVMGPVLEASLEHYGWRGSTLLLSGLLLNCIPCALAFRDMPLLERLAPRRVFEQEIEVVHGETGMKHIQLYTNDKGDPKESSAVDTAQLYTDDKSDAPECAVGDIAFEIKAEKEDMLPKANGNLQDIVAENRSWHLIFRIFDLLRKPSLAIWYSVQMAILFGFYSPFMLLPSKAIADGLSGWQAAWVISAMGLSTVVGRVVLGFLADTLHNWRIFIYKTAVVLTGVDIMMFAFTKSFPSMITCAVFYGFTTGFLFDVTGDYLVPFILSGAVVAGGGLLLCVALRPTHRQTKP</sequence>
<dbReference type="PANTHER" id="PTHR11360:SF284">
    <property type="entry name" value="EG:103B4.3 PROTEIN-RELATED"/>
    <property type="match status" value="1"/>
</dbReference>
<feature type="transmembrane region" description="Helical" evidence="2">
    <location>
        <begin position="141"/>
        <end position="161"/>
    </location>
</feature>
<dbReference type="Gene3D" id="1.20.1250.20">
    <property type="entry name" value="MFS general substrate transporter like domains"/>
    <property type="match status" value="2"/>
</dbReference>
<evidence type="ECO:0000313" key="4">
    <source>
        <dbReference type="EMBL" id="WAQ99398.1"/>
    </source>
</evidence>